<dbReference type="RefSeq" id="WP_376980907.1">
    <property type="nucleotide sequence ID" value="NZ_JBHLSV010000013.1"/>
</dbReference>
<dbReference type="SUPFAM" id="SSF52799">
    <property type="entry name" value="(Phosphotyrosine protein) phosphatases II"/>
    <property type="match status" value="1"/>
</dbReference>
<keyword evidence="3" id="KW-0378">Hydrolase</keyword>
<accession>A0ABV6RCC3</accession>
<evidence type="ECO:0000256" key="1">
    <source>
        <dbReference type="ARBA" id="ARBA00009580"/>
    </source>
</evidence>
<gene>
    <name evidence="3" type="ORF">ACFFF6_11760</name>
</gene>
<dbReference type="GO" id="GO:0004725">
    <property type="term" value="F:protein tyrosine phosphatase activity"/>
    <property type="evidence" value="ECO:0007669"/>
    <property type="project" value="UniProtKB-EC"/>
</dbReference>
<proteinExistence type="inferred from homology"/>
<comment type="similarity">
    <text evidence="1">Belongs to the protein-tyrosine phosphatase family.</text>
</comment>
<dbReference type="Pfam" id="PF13350">
    <property type="entry name" value="Y_phosphatase3"/>
    <property type="match status" value="1"/>
</dbReference>
<evidence type="ECO:0000313" key="4">
    <source>
        <dbReference type="Proteomes" id="UP001589793"/>
    </source>
</evidence>
<dbReference type="InterPro" id="IPR026893">
    <property type="entry name" value="Tyr/Ser_Pase_IphP-type"/>
</dbReference>
<evidence type="ECO:0000313" key="3">
    <source>
        <dbReference type="EMBL" id="MFC0674632.1"/>
    </source>
</evidence>
<dbReference type="PANTHER" id="PTHR31126:SF1">
    <property type="entry name" value="TYROSINE SPECIFIC PROTEIN PHOSPHATASES DOMAIN-CONTAINING PROTEIN"/>
    <property type="match status" value="1"/>
</dbReference>
<feature type="domain" description="Tyrosine specific protein phosphatases" evidence="2">
    <location>
        <begin position="116"/>
        <end position="153"/>
    </location>
</feature>
<keyword evidence="4" id="KW-1185">Reference proteome</keyword>
<sequence length="246" mass="25693">MPASLIPGTYNARDVGGAPLESGGAVATGVLLRADALAAVTDEGVRRMQELGVRTVVDLRTTQERTAFPDRHPAGADVLALSVLEGALPVGPGVAPRTEIPGMDAVYALMLEHGGSAFAEIARRVSRTVEGESVLVHCTAGKDRTGVSVALLLEAVGTRRDAVLDDYELSQSQLAGEWAERMIRGMVADGAPDTPQLRILVTETPREVLATALAAVDETHGGAAAYLQAHGLTDEELAALRERLGS</sequence>
<dbReference type="PANTHER" id="PTHR31126">
    <property type="entry name" value="TYROSINE-PROTEIN PHOSPHATASE"/>
    <property type="match status" value="1"/>
</dbReference>
<dbReference type="Gene3D" id="3.90.190.10">
    <property type="entry name" value="Protein tyrosine phosphatase superfamily"/>
    <property type="match status" value="1"/>
</dbReference>
<reference evidence="3 4" key="1">
    <citation type="submission" date="2024-09" db="EMBL/GenBank/DDBJ databases">
        <authorList>
            <person name="Sun Q."/>
            <person name="Mori K."/>
        </authorList>
    </citation>
    <scope>NUCLEOTIDE SEQUENCE [LARGE SCALE GENOMIC DNA]</scope>
    <source>
        <strain evidence="3 4">CICC 10874</strain>
    </source>
</reference>
<dbReference type="InterPro" id="IPR000387">
    <property type="entry name" value="Tyr_Pase_dom"/>
</dbReference>
<name>A0ABV6RCC3_9MICO</name>
<dbReference type="PROSITE" id="PS00383">
    <property type="entry name" value="TYR_PHOSPHATASE_1"/>
    <property type="match status" value="1"/>
</dbReference>
<dbReference type="InterPro" id="IPR016130">
    <property type="entry name" value="Tyr_Pase_AS"/>
</dbReference>
<comment type="caution">
    <text evidence="3">The sequence shown here is derived from an EMBL/GenBank/DDBJ whole genome shotgun (WGS) entry which is preliminary data.</text>
</comment>
<dbReference type="InterPro" id="IPR029021">
    <property type="entry name" value="Prot-tyrosine_phosphatase-like"/>
</dbReference>
<protein>
    <submittedName>
        <fullName evidence="3">Tyrosine-protein phosphatase</fullName>
        <ecNumber evidence="3">3.1.3.48</ecNumber>
    </submittedName>
</protein>
<dbReference type="PROSITE" id="PS50056">
    <property type="entry name" value="TYR_PHOSPHATASE_2"/>
    <property type="match status" value="1"/>
</dbReference>
<dbReference type="EC" id="3.1.3.48" evidence="3"/>
<evidence type="ECO:0000259" key="2">
    <source>
        <dbReference type="PROSITE" id="PS50056"/>
    </source>
</evidence>
<dbReference type="EMBL" id="JBHLSV010000013">
    <property type="protein sequence ID" value="MFC0674632.1"/>
    <property type="molecule type" value="Genomic_DNA"/>
</dbReference>
<dbReference type="Proteomes" id="UP001589793">
    <property type="component" value="Unassembled WGS sequence"/>
</dbReference>
<organism evidence="3 4">
    <name type="scientific">Brachybacterium hainanense</name>
    <dbReference type="NCBI Taxonomy" id="1541174"/>
    <lineage>
        <taxon>Bacteria</taxon>
        <taxon>Bacillati</taxon>
        <taxon>Actinomycetota</taxon>
        <taxon>Actinomycetes</taxon>
        <taxon>Micrococcales</taxon>
        <taxon>Dermabacteraceae</taxon>
        <taxon>Brachybacterium</taxon>
    </lineage>
</organism>